<feature type="region of interest" description="Disordered" evidence="1">
    <location>
        <begin position="148"/>
        <end position="201"/>
    </location>
</feature>
<comment type="caution">
    <text evidence="2">The sequence shown here is derived from an EMBL/GenBank/DDBJ whole genome shotgun (WGS) entry which is preliminary data.</text>
</comment>
<dbReference type="EMBL" id="CAMXCT030000820">
    <property type="protein sequence ID" value="CAL4770922.1"/>
    <property type="molecule type" value="Genomic_DNA"/>
</dbReference>
<proteinExistence type="predicted"/>
<feature type="compositionally biased region" description="Basic and acidic residues" evidence="1">
    <location>
        <begin position="157"/>
        <end position="177"/>
    </location>
</feature>
<reference evidence="3" key="2">
    <citation type="submission" date="2024-04" db="EMBL/GenBank/DDBJ databases">
        <authorList>
            <person name="Chen Y."/>
            <person name="Shah S."/>
            <person name="Dougan E. K."/>
            <person name="Thang M."/>
            <person name="Chan C."/>
        </authorList>
    </citation>
    <scope>NUCLEOTIDE SEQUENCE [LARGE SCALE GENOMIC DNA]</scope>
</reference>
<name>A0A9P1C1X5_9DINO</name>
<dbReference type="EMBL" id="CAMXCT010000820">
    <property type="protein sequence ID" value="CAI3983610.1"/>
    <property type="molecule type" value="Genomic_DNA"/>
</dbReference>
<dbReference type="Proteomes" id="UP001152797">
    <property type="component" value="Unassembled WGS sequence"/>
</dbReference>
<sequence>MSLATWNHIVSQQGPLKCQKKKPGKEFILDHSQLMVKDSERKDRCTLSNDLQIFQALTRRSLACDLMGVCSFKTMERWHRFLMDATQVSAPGGYKAPTTEQILRADRAAGVRMAEGVSSLKRRADGVLPLDVALDALRTDPTVVFHMAPLPMQTNTKPDKNHDKPGGPKQPPKKDQPSNKTSKGGKGKGKGPGKTARGRMPQELVGLHQNLKNGKRICYNFNLDKGCAYAEAGKDCMKGGHYCMRCLGTHPAYERMGLAQSIGIDAPVTKQVKSPVIQINLAEEAGQAVLWRILRNDNVVAVHMGLPCGFEPSQGNQAQTAVQPATTAFHDTPRWTAYIDRPGPIVFADAFLPLAKRIKLPYQVGEKAEFDRWETVYGISWAPQAFVERAAGRSHPGHFLDGVHPVLKNMSDSGANKSPSCRARERSEQMRKWITKATELTKSMEDGKDDSPYHAKVILAKKNLRLFEEMISAFESPDLGLAKDIAQGFNLMGNIPTGSIYPVKPSYATLLPEQVRGMADLARPAIWEAAKKIVDPEIAAEVYRITLEERDKGWLRRPFAPQDLPKEAILTRRFGVKQSSTLSDGNRTMKVRPTDDFSESLVNSTNSCAESIQPMAADSILATMVYRDRAWGHEKLTGKTIDLRKAYKNLPLAAEALGDAYPCVMNPETGKPEAFQTLVLPFGARAAVMGFCRTSYALWRVGVSIFGLLWTVLFDDYFLVASELEERHVDMAQRLLFQILGWRQS</sequence>
<dbReference type="AlphaFoldDB" id="A0A9P1C1X5"/>
<evidence type="ECO:0000313" key="4">
    <source>
        <dbReference type="Proteomes" id="UP001152797"/>
    </source>
</evidence>
<gene>
    <name evidence="2" type="ORF">C1SCF055_LOCUS11211</name>
</gene>
<accession>A0A9P1C1X5</accession>
<reference evidence="2" key="1">
    <citation type="submission" date="2022-10" db="EMBL/GenBank/DDBJ databases">
        <authorList>
            <person name="Chen Y."/>
            <person name="Dougan E. K."/>
            <person name="Chan C."/>
            <person name="Rhodes N."/>
            <person name="Thang M."/>
        </authorList>
    </citation>
    <scope>NUCLEOTIDE SEQUENCE</scope>
</reference>
<evidence type="ECO:0000256" key="1">
    <source>
        <dbReference type="SAM" id="MobiDB-lite"/>
    </source>
</evidence>
<dbReference type="EMBL" id="CAMXCT020000820">
    <property type="protein sequence ID" value="CAL1136985.1"/>
    <property type="molecule type" value="Genomic_DNA"/>
</dbReference>
<organism evidence="2">
    <name type="scientific">Cladocopium goreaui</name>
    <dbReference type="NCBI Taxonomy" id="2562237"/>
    <lineage>
        <taxon>Eukaryota</taxon>
        <taxon>Sar</taxon>
        <taxon>Alveolata</taxon>
        <taxon>Dinophyceae</taxon>
        <taxon>Suessiales</taxon>
        <taxon>Symbiodiniaceae</taxon>
        <taxon>Cladocopium</taxon>
    </lineage>
</organism>
<protein>
    <submittedName>
        <fullName evidence="2">Uncharacterized protein</fullName>
    </submittedName>
</protein>
<keyword evidence="4" id="KW-1185">Reference proteome</keyword>
<evidence type="ECO:0000313" key="3">
    <source>
        <dbReference type="EMBL" id="CAL1136985.1"/>
    </source>
</evidence>
<evidence type="ECO:0000313" key="2">
    <source>
        <dbReference type="EMBL" id="CAI3983610.1"/>
    </source>
</evidence>